<dbReference type="Pfam" id="PF03990">
    <property type="entry name" value="DUF348"/>
    <property type="match status" value="3"/>
</dbReference>
<keyword evidence="5" id="KW-1185">Reference proteome</keyword>
<keyword evidence="2" id="KW-0472">Membrane</keyword>
<dbReference type="InterPro" id="IPR051933">
    <property type="entry name" value="Resuscitation_pf_RpfB"/>
</dbReference>
<evidence type="ECO:0000313" key="4">
    <source>
        <dbReference type="EMBL" id="KKK36679.1"/>
    </source>
</evidence>
<dbReference type="Pfam" id="PF06725">
    <property type="entry name" value="3D"/>
    <property type="match status" value="1"/>
</dbReference>
<accession>A0A0M2SQ47</accession>
<evidence type="ECO:0000256" key="1">
    <source>
        <dbReference type="ARBA" id="ARBA00022729"/>
    </source>
</evidence>
<evidence type="ECO:0000256" key="2">
    <source>
        <dbReference type="SAM" id="Phobius"/>
    </source>
</evidence>
<comment type="caution">
    <text evidence="4">The sequence shown here is derived from an EMBL/GenBank/DDBJ whole genome shotgun (WGS) entry which is preliminary data.</text>
</comment>
<reference evidence="4 5" key="1">
    <citation type="submission" date="2015-04" db="EMBL/GenBank/DDBJ databases">
        <title>Taxonomic description and genome sequence of Bacillus campisalis sp. nov., a novel member of the genus Bacillus isolated from solar saltern.</title>
        <authorList>
            <person name="Mathan Kumar R."/>
            <person name="Kaur G."/>
            <person name="Kumar A."/>
            <person name="Singh N.K."/>
            <person name="Kaur N."/>
            <person name="Kumar N."/>
            <person name="Mayilraj S."/>
        </authorList>
    </citation>
    <scope>NUCLEOTIDE SEQUENCE [LARGE SCALE GENOMIC DNA]</scope>
    <source>
        <strain evidence="4 5">SA2-6</strain>
    </source>
</reference>
<dbReference type="PATRIC" id="fig|1408103.3.peg.4027"/>
<dbReference type="PANTHER" id="PTHR39160:SF4">
    <property type="entry name" value="RESUSCITATION-PROMOTING FACTOR RPFB"/>
    <property type="match status" value="1"/>
</dbReference>
<dbReference type="InterPro" id="IPR007137">
    <property type="entry name" value="DUF348"/>
</dbReference>
<dbReference type="InterPro" id="IPR011098">
    <property type="entry name" value="G5_dom"/>
</dbReference>
<dbReference type="CDD" id="cd22786">
    <property type="entry name" value="DPBB_YuiC-like"/>
    <property type="match status" value="1"/>
</dbReference>
<gene>
    <name evidence="4" type="ORF">WQ57_18175</name>
</gene>
<dbReference type="InterPro" id="IPR036908">
    <property type="entry name" value="RlpA-like_sf"/>
</dbReference>
<dbReference type="Gene3D" id="2.20.230.10">
    <property type="entry name" value="Resuscitation-promoting factor rpfb"/>
    <property type="match status" value="1"/>
</dbReference>
<dbReference type="Proteomes" id="UP000034166">
    <property type="component" value="Unassembled WGS sequence"/>
</dbReference>
<proteinExistence type="predicted"/>
<evidence type="ECO:0000259" key="3">
    <source>
        <dbReference type="PROSITE" id="PS51109"/>
    </source>
</evidence>
<feature type="transmembrane region" description="Helical" evidence="2">
    <location>
        <begin position="46"/>
        <end position="65"/>
    </location>
</feature>
<dbReference type="EMBL" id="LAYY01000025">
    <property type="protein sequence ID" value="KKK36679.1"/>
    <property type="molecule type" value="Genomic_DNA"/>
</dbReference>
<sequence length="435" mass="47938">MFGGKVFGLTRRQHTLYNHSREKEAFFIDTKLMKNLFSKSLSKKKLAILSASLLVFVSVLGYFLYEGTKKTVALTLDGQEKIVKTHAETIQDIFKELDISLGEKDYLSLAANTKVEDQLEIVWKPAKQVHLVENQEEKTYWSASDTVEEFLEEQDIELKEHDKLTPNPETELKKDMKIDIQRAFPLKVTVGGKEQEGWSTSTTVADFLSQQGITLNELDRVEPALTETVTSNALIKVIRVEKVTDVVEEPIKFAVVTKKDGSLDKGKQKVVTEGQEGVLSKKYEVTLEDGKEVSRNLVSETKVRDKKDKVVAMGTREVAVQVSRGAAAPSSQAAGQGGSGKEFYVSSTAYTASCNGCSGVTATGLNLKVNPNAKVIAVDPSVIPLGTKVYVEGYGYAVAADKGGAIKGNKIDVFFPNKSQAYRWGNKRVKIKILN</sequence>
<dbReference type="Gene3D" id="2.40.40.10">
    <property type="entry name" value="RlpA-like domain"/>
    <property type="match status" value="1"/>
</dbReference>
<dbReference type="GO" id="GO:0019867">
    <property type="term" value="C:outer membrane"/>
    <property type="evidence" value="ECO:0007669"/>
    <property type="project" value="InterPro"/>
</dbReference>
<feature type="domain" description="G5" evidence="3">
    <location>
        <begin position="237"/>
        <end position="317"/>
    </location>
</feature>
<evidence type="ECO:0000313" key="5">
    <source>
        <dbReference type="Proteomes" id="UP000034166"/>
    </source>
</evidence>
<dbReference type="InterPro" id="IPR010611">
    <property type="entry name" value="3D_dom"/>
</dbReference>
<keyword evidence="1" id="KW-0732">Signal</keyword>
<dbReference type="GO" id="GO:0004553">
    <property type="term" value="F:hydrolase activity, hydrolyzing O-glycosyl compounds"/>
    <property type="evidence" value="ECO:0007669"/>
    <property type="project" value="InterPro"/>
</dbReference>
<dbReference type="SMART" id="SM01208">
    <property type="entry name" value="G5"/>
    <property type="match status" value="1"/>
</dbReference>
<protein>
    <recommendedName>
        <fullName evidence="3">G5 domain-containing protein</fullName>
    </recommendedName>
</protein>
<dbReference type="AlphaFoldDB" id="A0A0M2SQ47"/>
<dbReference type="GO" id="GO:0009254">
    <property type="term" value="P:peptidoglycan turnover"/>
    <property type="evidence" value="ECO:0007669"/>
    <property type="project" value="InterPro"/>
</dbReference>
<dbReference type="PANTHER" id="PTHR39160">
    <property type="entry name" value="CELL WALL-BINDING PROTEIN YOCH"/>
    <property type="match status" value="1"/>
</dbReference>
<dbReference type="SUPFAM" id="SSF50685">
    <property type="entry name" value="Barwin-like endoglucanases"/>
    <property type="match status" value="1"/>
</dbReference>
<dbReference type="Pfam" id="PF07501">
    <property type="entry name" value="G5"/>
    <property type="match status" value="1"/>
</dbReference>
<organism evidence="4 5">
    <name type="scientific">Mesobacillus campisalis</name>
    <dbReference type="NCBI Taxonomy" id="1408103"/>
    <lineage>
        <taxon>Bacteria</taxon>
        <taxon>Bacillati</taxon>
        <taxon>Bacillota</taxon>
        <taxon>Bacilli</taxon>
        <taxon>Bacillales</taxon>
        <taxon>Bacillaceae</taxon>
        <taxon>Mesobacillus</taxon>
    </lineage>
</organism>
<keyword evidence="2" id="KW-1133">Transmembrane helix</keyword>
<name>A0A0M2SQ47_9BACI</name>
<dbReference type="PROSITE" id="PS51109">
    <property type="entry name" value="G5"/>
    <property type="match status" value="1"/>
</dbReference>
<keyword evidence="2" id="KW-0812">Transmembrane</keyword>